<sequence>FERMKSTVPFEQDDGTVIQRVVHSFRIPCLVEVEGVMVAIADARYTTSNDNSFIETVAKFSVDNGETWETQIAVKNSRVSLISRVVDPTVIVKGNKIYILVGSYKWSKTYWTQHKGKDWEPLLAIGEVKKTNISGNVTATITWGNAAPLVYRVTGDVAGSSMRQFLGGVGTAITTTEGILVYPIQVMNMRNDVVSLVITSADDGKTWRFANGMTDPGCTEPVVLEWEGKLIMNTRVDVGYRKVYESTDMGETWREVVGTLSRVWGNSPTREGPGSQSSFIPVTIGGKRVMLFTHPLNFKGRWERDRLHLWLTDNNRIFDVGQISVGSENAAYSSLLYKDDKLYCLHETNLQEIYSIVFVRLIDELNLIKSVVASWVAQDNYFSHICTPTDPQSPPRENGCGAPFPTAGLVGFLSESVEEGVWHDVYHCMGANVINAEKVPGGFKFKGGGGGAQWPVGRQGQNQLYHFANYMFTLVATVSVNELPADDSATPLLGVSLDDSGEHKLLGLSYGSNKRWIPIYGKRHVSSTQLLVPNKTYQVVLTYQDGVGSVYVDGEPLEESGKKLPGISKEGIKVSHFYIGGYGSRRMRSDSHVTVTNVLLYNRQLNQNEVKTVFLNRNNIAVATEVVPYLQRGSIIPILSVAPTTPAPMTDNTSTHLHGENLPSPGALPVQGSTSITTSNGGKVVAGLNTSEIPDPE</sequence>
<dbReference type="SUPFAM" id="SSF49899">
    <property type="entry name" value="Concanavalin A-like lectins/glucanases"/>
    <property type="match status" value="1"/>
</dbReference>
<organism evidence="5 6">
    <name type="scientific">Trypanosoma theileri</name>
    <dbReference type="NCBI Taxonomy" id="67003"/>
    <lineage>
        <taxon>Eukaryota</taxon>
        <taxon>Discoba</taxon>
        <taxon>Euglenozoa</taxon>
        <taxon>Kinetoplastea</taxon>
        <taxon>Metakinetoplastina</taxon>
        <taxon>Trypanosomatida</taxon>
        <taxon>Trypanosomatidae</taxon>
        <taxon>Trypanosoma</taxon>
    </lineage>
</organism>
<keyword evidence="1" id="KW-0677">Repeat</keyword>
<dbReference type="Proteomes" id="UP000192257">
    <property type="component" value="Unassembled WGS sequence"/>
</dbReference>
<feature type="region of interest" description="Disordered" evidence="2">
    <location>
        <begin position="674"/>
        <end position="697"/>
    </location>
</feature>
<dbReference type="Gene3D" id="2.60.120.200">
    <property type="match status" value="1"/>
</dbReference>
<dbReference type="OrthoDB" id="241759at2759"/>
<keyword evidence="6" id="KW-1185">Reference proteome</keyword>
<dbReference type="RefSeq" id="XP_028878921.1">
    <property type="nucleotide sequence ID" value="XM_029029737.1"/>
</dbReference>
<dbReference type="SUPFAM" id="SSF50939">
    <property type="entry name" value="Sialidases"/>
    <property type="match status" value="1"/>
</dbReference>
<feature type="domain" description="Trans-sialidase C-terminal" evidence="4">
    <location>
        <begin position="405"/>
        <end position="607"/>
    </location>
</feature>
<reference evidence="5 6" key="1">
    <citation type="submission" date="2017-03" db="EMBL/GenBank/DDBJ databases">
        <title>An alternative strategy for trypanosome survival in the mammalian bloodstream revealed through genome and transcriptome analysis of the ubiquitous bovine parasite Trypanosoma (Megatrypanum) theileri.</title>
        <authorList>
            <person name="Kelly S."/>
            <person name="Ivens A."/>
            <person name="Mott A."/>
            <person name="O'Neill E."/>
            <person name="Emms D."/>
            <person name="Macleod O."/>
            <person name="Voorheis P."/>
            <person name="Matthews J."/>
            <person name="Matthews K."/>
            <person name="Carrington M."/>
        </authorList>
    </citation>
    <scope>NUCLEOTIDE SEQUENCE [LARGE SCALE GENOMIC DNA]</scope>
    <source>
        <strain evidence="5">Edinburgh</strain>
    </source>
</reference>
<dbReference type="GO" id="GO:0016020">
    <property type="term" value="C:membrane"/>
    <property type="evidence" value="ECO:0007669"/>
    <property type="project" value="TreeGrafter"/>
</dbReference>
<dbReference type="Pfam" id="PF13859">
    <property type="entry name" value="BNR_3"/>
    <property type="match status" value="1"/>
</dbReference>
<dbReference type="InterPro" id="IPR013320">
    <property type="entry name" value="ConA-like_dom_sf"/>
</dbReference>
<dbReference type="Gene3D" id="2.120.10.10">
    <property type="match status" value="1"/>
</dbReference>
<dbReference type="PRINTS" id="PR01803">
    <property type="entry name" value="TCSIALIDASE"/>
</dbReference>
<dbReference type="GO" id="GO:0009313">
    <property type="term" value="P:oligosaccharide catabolic process"/>
    <property type="evidence" value="ECO:0007669"/>
    <property type="project" value="TreeGrafter"/>
</dbReference>
<dbReference type="InterPro" id="IPR036278">
    <property type="entry name" value="Sialidase_sf"/>
</dbReference>
<gene>
    <name evidence="5" type="ORF">TM35_000401220</name>
</gene>
<feature type="compositionally biased region" description="Polar residues" evidence="2">
    <location>
        <begin position="688"/>
        <end position="697"/>
    </location>
</feature>
<feature type="non-terminal residue" evidence="5">
    <location>
        <position position="1"/>
    </location>
</feature>
<dbReference type="GO" id="GO:0006689">
    <property type="term" value="P:ganglioside catabolic process"/>
    <property type="evidence" value="ECO:0007669"/>
    <property type="project" value="TreeGrafter"/>
</dbReference>
<dbReference type="InterPro" id="IPR055239">
    <property type="entry name" value="TS_C"/>
</dbReference>
<dbReference type="GeneID" id="39989517"/>
<comment type="caution">
    <text evidence="5">The sequence shown here is derived from an EMBL/GenBank/DDBJ whole genome shotgun (WGS) entry which is preliminary data.</text>
</comment>
<dbReference type="InterPro" id="IPR026856">
    <property type="entry name" value="Sialidase_fam"/>
</dbReference>
<proteinExistence type="predicted"/>
<evidence type="ECO:0000256" key="1">
    <source>
        <dbReference type="ARBA" id="ARBA00022737"/>
    </source>
</evidence>
<dbReference type="EMBL" id="NBCO01000040">
    <property type="protein sequence ID" value="ORC84855.1"/>
    <property type="molecule type" value="Genomic_DNA"/>
</dbReference>
<feature type="domain" description="Sialidase" evidence="3">
    <location>
        <begin position="27"/>
        <end position="347"/>
    </location>
</feature>
<dbReference type="InterPro" id="IPR008377">
    <property type="entry name" value="Sialidase_trypan"/>
</dbReference>
<evidence type="ECO:0000256" key="2">
    <source>
        <dbReference type="SAM" id="MobiDB-lite"/>
    </source>
</evidence>
<dbReference type="GO" id="GO:0004308">
    <property type="term" value="F:exo-alpha-sialidase activity"/>
    <property type="evidence" value="ECO:0007669"/>
    <property type="project" value="InterPro"/>
</dbReference>
<dbReference type="GO" id="GO:0005737">
    <property type="term" value="C:cytoplasm"/>
    <property type="evidence" value="ECO:0007669"/>
    <property type="project" value="TreeGrafter"/>
</dbReference>
<dbReference type="VEuPathDB" id="TriTrypDB:TM35_000401220"/>
<dbReference type="CDD" id="cd15482">
    <property type="entry name" value="Sialidase_non-viral"/>
    <property type="match status" value="1"/>
</dbReference>
<name>A0A1X0NJD9_9TRYP</name>
<dbReference type="PANTHER" id="PTHR10628:SF30">
    <property type="entry name" value="EXO-ALPHA-SIALIDASE"/>
    <property type="match status" value="1"/>
</dbReference>
<evidence type="ECO:0000313" key="5">
    <source>
        <dbReference type="EMBL" id="ORC84855.1"/>
    </source>
</evidence>
<evidence type="ECO:0000259" key="4">
    <source>
        <dbReference type="Pfam" id="PF22925"/>
    </source>
</evidence>
<dbReference type="Pfam" id="PF22925">
    <property type="entry name" value="TS_C"/>
    <property type="match status" value="1"/>
</dbReference>
<dbReference type="InterPro" id="IPR011040">
    <property type="entry name" value="Sialidase"/>
</dbReference>
<accession>A0A1X0NJD9</accession>
<dbReference type="AlphaFoldDB" id="A0A1X0NJD9"/>
<protein>
    <submittedName>
        <fullName evidence="5">Trans-sialidase</fullName>
    </submittedName>
</protein>
<evidence type="ECO:0000259" key="3">
    <source>
        <dbReference type="Pfam" id="PF13859"/>
    </source>
</evidence>
<dbReference type="PANTHER" id="PTHR10628">
    <property type="entry name" value="SIALIDASE"/>
    <property type="match status" value="1"/>
</dbReference>
<evidence type="ECO:0000313" key="6">
    <source>
        <dbReference type="Proteomes" id="UP000192257"/>
    </source>
</evidence>